<feature type="short sequence motif" description="GXSXG" evidence="4">
    <location>
        <begin position="57"/>
        <end position="61"/>
    </location>
</feature>
<dbReference type="OrthoDB" id="9770965at2"/>
<dbReference type="Gene3D" id="3.40.1090.10">
    <property type="entry name" value="Cytosolic phospholipase A2 catalytic domain"/>
    <property type="match status" value="2"/>
</dbReference>
<feature type="active site" description="Proton acceptor" evidence="4">
    <location>
        <position position="221"/>
    </location>
</feature>
<keyword evidence="7" id="KW-1185">Reference proteome</keyword>
<proteinExistence type="predicted"/>
<reference evidence="6 7" key="1">
    <citation type="submission" date="2019-10" db="EMBL/GenBank/DDBJ databases">
        <title>Glaciimonas soli sp. nov., a psychrophilic bacterium isolated from the forest soil of a high elevation mountain in Taiwan.</title>
        <authorList>
            <person name="Wang L.-T."/>
            <person name="Shieh W.Y."/>
        </authorList>
    </citation>
    <scope>NUCLEOTIDE SEQUENCE [LARGE SCALE GENOMIC DNA]</scope>
    <source>
        <strain evidence="6 7">GS1</strain>
    </source>
</reference>
<dbReference type="PANTHER" id="PTHR14226:SF57">
    <property type="entry name" value="BLR7027 PROTEIN"/>
    <property type="match status" value="1"/>
</dbReference>
<dbReference type="InterPro" id="IPR021095">
    <property type="entry name" value="DUF3734"/>
</dbReference>
<feature type="short sequence motif" description="DGA/G" evidence="4">
    <location>
        <begin position="221"/>
        <end position="223"/>
    </location>
</feature>
<evidence type="ECO:0000256" key="3">
    <source>
        <dbReference type="ARBA" id="ARBA00023098"/>
    </source>
</evidence>
<dbReference type="Pfam" id="PF01734">
    <property type="entry name" value="Patatin"/>
    <property type="match status" value="1"/>
</dbReference>
<dbReference type="AlphaFoldDB" id="A0A843YYJ6"/>
<evidence type="ECO:0000256" key="4">
    <source>
        <dbReference type="PROSITE-ProRule" id="PRU01161"/>
    </source>
</evidence>
<keyword evidence="1 4" id="KW-0378">Hydrolase</keyword>
<feature type="active site" description="Nucleophile" evidence="4">
    <location>
        <position position="59"/>
    </location>
</feature>
<evidence type="ECO:0000313" key="6">
    <source>
        <dbReference type="EMBL" id="MQR01596.1"/>
    </source>
</evidence>
<dbReference type="RefSeq" id="WP_153235205.1">
    <property type="nucleotide sequence ID" value="NZ_WINI01000007.1"/>
</dbReference>
<comment type="caution">
    <text evidence="6">The sequence shown here is derived from an EMBL/GenBank/DDBJ whole genome shotgun (WGS) entry which is preliminary data.</text>
</comment>
<dbReference type="InterPro" id="IPR016035">
    <property type="entry name" value="Acyl_Trfase/lysoPLipase"/>
</dbReference>
<dbReference type="PANTHER" id="PTHR14226">
    <property type="entry name" value="NEUROPATHY TARGET ESTERASE/SWISS CHEESE D.MELANOGASTER"/>
    <property type="match status" value="1"/>
</dbReference>
<dbReference type="SUPFAM" id="SSF52151">
    <property type="entry name" value="FabD/lysophospholipase-like"/>
    <property type="match status" value="1"/>
</dbReference>
<protein>
    <submittedName>
        <fullName evidence="6">Patatin-like phospholipase family protein</fullName>
    </submittedName>
</protein>
<name>A0A843YYJ6_9BURK</name>
<dbReference type="InterPro" id="IPR050301">
    <property type="entry name" value="NTE"/>
</dbReference>
<feature type="short sequence motif" description="GXGXXG" evidence="4">
    <location>
        <begin position="30"/>
        <end position="35"/>
    </location>
</feature>
<dbReference type="InterPro" id="IPR002641">
    <property type="entry name" value="PNPLA_dom"/>
</dbReference>
<evidence type="ECO:0000256" key="1">
    <source>
        <dbReference type="ARBA" id="ARBA00022801"/>
    </source>
</evidence>
<dbReference type="Pfam" id="PF12536">
    <property type="entry name" value="DUF3734"/>
    <property type="match status" value="1"/>
</dbReference>
<feature type="domain" description="PNPLA" evidence="5">
    <location>
        <begin position="26"/>
        <end position="234"/>
    </location>
</feature>
<accession>A0A843YYJ6</accession>
<dbReference type="GO" id="GO:0016042">
    <property type="term" value="P:lipid catabolic process"/>
    <property type="evidence" value="ECO:0007669"/>
    <property type="project" value="UniProtKB-UniRule"/>
</dbReference>
<sequence>MTKKNTASSSAKKYSNDDFSQPRVVLVLQGGGALGAYQAGVFQALDESDLSPDWLVGTSIGAINAAIIAGNKREDRVPRLREFWELVSHGDMLDVMNASDRLRQANVWTTTQDTFLRGVPGFFEPRGIFNPFALGMSVDPEKASFYDTTPLAATLSRLIDFDYLNSGKGPRLTVNALKVACGNLENFDTEQRTIGAEHIMASGALPPGFAPVRIDGDLYWDGGLYSNTPLDVVLDDGAKVDTVCLMVDLWRAEGEEPTTLEQVQTRQKDVTYASRSQRHLEEHAEAHELRRAVQAMALKLPASERTKLSTDPALKKLIGARDDSTLHIVRLRYAGHDWNMSTKDVNFSKSSVQWRWEQGYEDAKRVIRNAKGKAFTKSETGLVIHDVPLNHGQSG</sequence>
<keyword evidence="3 4" id="KW-0443">Lipid metabolism</keyword>
<dbReference type="Proteomes" id="UP000451565">
    <property type="component" value="Unassembled WGS sequence"/>
</dbReference>
<evidence type="ECO:0000259" key="5">
    <source>
        <dbReference type="PROSITE" id="PS51635"/>
    </source>
</evidence>
<evidence type="ECO:0000256" key="2">
    <source>
        <dbReference type="ARBA" id="ARBA00022963"/>
    </source>
</evidence>
<keyword evidence="2 4" id="KW-0442">Lipid degradation</keyword>
<organism evidence="6 7">
    <name type="scientific">Glaciimonas soli</name>
    <dbReference type="NCBI Taxonomy" id="2590999"/>
    <lineage>
        <taxon>Bacteria</taxon>
        <taxon>Pseudomonadati</taxon>
        <taxon>Pseudomonadota</taxon>
        <taxon>Betaproteobacteria</taxon>
        <taxon>Burkholderiales</taxon>
        <taxon>Oxalobacteraceae</taxon>
        <taxon>Glaciimonas</taxon>
    </lineage>
</organism>
<gene>
    <name evidence="6" type="ORF">GEV47_13020</name>
</gene>
<dbReference type="PROSITE" id="PS51635">
    <property type="entry name" value="PNPLA"/>
    <property type="match status" value="1"/>
</dbReference>
<dbReference type="EMBL" id="WINI01000007">
    <property type="protein sequence ID" value="MQR01596.1"/>
    <property type="molecule type" value="Genomic_DNA"/>
</dbReference>
<evidence type="ECO:0000313" key="7">
    <source>
        <dbReference type="Proteomes" id="UP000451565"/>
    </source>
</evidence>
<dbReference type="GO" id="GO:0016787">
    <property type="term" value="F:hydrolase activity"/>
    <property type="evidence" value="ECO:0007669"/>
    <property type="project" value="UniProtKB-UniRule"/>
</dbReference>
<dbReference type="CDD" id="cd07209">
    <property type="entry name" value="Pat_hypo_Ecoli_Z1214_like"/>
    <property type="match status" value="1"/>
</dbReference>